<dbReference type="AlphaFoldDB" id="A0A314Z123"/>
<comment type="caution">
    <text evidence="1">The sequence shown here is derived from an EMBL/GenBank/DDBJ whole genome shotgun (WGS) entry which is preliminary data.</text>
</comment>
<dbReference type="EMBL" id="PJQY01000343">
    <property type="protein sequence ID" value="PQQ12579.1"/>
    <property type="molecule type" value="Genomic_DNA"/>
</dbReference>
<name>A0A314Z123_PRUYE</name>
<evidence type="ECO:0008006" key="3">
    <source>
        <dbReference type="Google" id="ProtNLM"/>
    </source>
</evidence>
<evidence type="ECO:0000313" key="2">
    <source>
        <dbReference type="Proteomes" id="UP000250321"/>
    </source>
</evidence>
<gene>
    <name evidence="1" type="ORF">Pyn_09560</name>
</gene>
<reference evidence="1 2" key="1">
    <citation type="submission" date="2018-02" db="EMBL/GenBank/DDBJ databases">
        <title>Draft genome of wild Prunus yedoensis var. nudiflora.</title>
        <authorList>
            <person name="Baek S."/>
            <person name="Kim J.-H."/>
            <person name="Choi K."/>
            <person name="Kim G.-B."/>
            <person name="Cho A."/>
            <person name="Jang H."/>
            <person name="Shin C.-H."/>
            <person name="Yu H.-J."/>
            <person name="Mun J.-H."/>
        </authorList>
    </citation>
    <scope>NUCLEOTIDE SEQUENCE [LARGE SCALE GENOMIC DNA]</scope>
    <source>
        <strain evidence="2">cv. Jeju island</strain>
        <tissue evidence="1">Leaf</tissue>
    </source>
</reference>
<organism evidence="1 2">
    <name type="scientific">Prunus yedoensis var. nudiflora</name>
    <dbReference type="NCBI Taxonomy" id="2094558"/>
    <lineage>
        <taxon>Eukaryota</taxon>
        <taxon>Viridiplantae</taxon>
        <taxon>Streptophyta</taxon>
        <taxon>Embryophyta</taxon>
        <taxon>Tracheophyta</taxon>
        <taxon>Spermatophyta</taxon>
        <taxon>Magnoliopsida</taxon>
        <taxon>eudicotyledons</taxon>
        <taxon>Gunneridae</taxon>
        <taxon>Pentapetalae</taxon>
        <taxon>rosids</taxon>
        <taxon>fabids</taxon>
        <taxon>Rosales</taxon>
        <taxon>Rosaceae</taxon>
        <taxon>Amygdaloideae</taxon>
        <taxon>Amygdaleae</taxon>
        <taxon>Prunus</taxon>
    </lineage>
</organism>
<dbReference type="Proteomes" id="UP000250321">
    <property type="component" value="Unassembled WGS sequence"/>
</dbReference>
<proteinExistence type="predicted"/>
<dbReference type="OrthoDB" id="1166258at2759"/>
<sequence length="94" mass="10547">MWFLNVTLKKLSSLLETEKGRSLGRSTPLFKLFVGWCLGFHPFYWAWIPRTANKAAHVAAAIANLRVRHLRWASQPPPSLVLVLSRDGLPGPPS</sequence>
<evidence type="ECO:0000313" key="1">
    <source>
        <dbReference type="EMBL" id="PQQ12579.1"/>
    </source>
</evidence>
<protein>
    <recommendedName>
        <fullName evidence="3">RNase H type-1 domain-containing protein</fullName>
    </recommendedName>
</protein>
<accession>A0A314Z123</accession>
<keyword evidence="2" id="KW-1185">Reference proteome</keyword>